<dbReference type="RefSeq" id="WP_367626237.1">
    <property type="nucleotide sequence ID" value="NZ_JBFNQD010000015.1"/>
</dbReference>
<dbReference type="InterPro" id="IPR024028">
    <property type="entry name" value="PNKP_bac"/>
</dbReference>
<accession>A0ABV3PV99</accession>
<protein>
    <submittedName>
        <fullName evidence="3">Polynucleotide kinase-phosphatase</fullName>
    </submittedName>
</protein>
<evidence type="ECO:0000313" key="3">
    <source>
        <dbReference type="EMBL" id="MEW9309587.1"/>
    </source>
</evidence>
<dbReference type="PANTHER" id="PTHR42850">
    <property type="entry name" value="METALLOPHOSPHOESTERASE"/>
    <property type="match status" value="1"/>
</dbReference>
<dbReference type="Gene3D" id="3.40.50.300">
    <property type="entry name" value="P-loop containing nucleotide triphosphate hydrolases"/>
    <property type="match status" value="1"/>
</dbReference>
<evidence type="ECO:0000259" key="1">
    <source>
        <dbReference type="Pfam" id="PF00149"/>
    </source>
</evidence>
<keyword evidence="4" id="KW-1185">Reference proteome</keyword>
<dbReference type="SUPFAM" id="SSF56300">
    <property type="entry name" value="Metallo-dependent phosphatases"/>
    <property type="match status" value="1"/>
</dbReference>
<name>A0ABV3PV99_9HYPH</name>
<dbReference type="SUPFAM" id="SSF52540">
    <property type="entry name" value="P-loop containing nucleoside triphosphate hydrolases"/>
    <property type="match status" value="1"/>
</dbReference>
<feature type="domain" description="Calcineurin-like phosphoesterase" evidence="1">
    <location>
        <begin position="187"/>
        <end position="381"/>
    </location>
</feature>
<comment type="caution">
    <text evidence="3">The sequence shown here is derived from an EMBL/GenBank/DDBJ whole genome shotgun (WGS) entry which is preliminary data.</text>
</comment>
<sequence length="857" mass="94753">MRAPDPTTLELPDFSLVVLIGATGSGKSTFASRWFAPTEVISSDRCRGLVCDDENDQSISADAFDLVRTIAEKRLKNRRLAVIDATNVRASERRDWIALARRWHALPVAIVIDPGLDICIERNKLRPDRAFGPKVPQRMVQEIRKGLRNLAHEGFRQVWKLSSVEAVDAAIVTRKPLWTDKRSETGPFDIIGDVHGCADELESLLAKLGYRIEGEGEDLAVIPPEGRKLVFVGDLVDRGPKTPQVLRIAMAALAAGHGFAVQGNHDSKLMRWMAGRKVTVNHGLQDSIDQLSAEQPAFRTRVKAFLDELRSHYWLDGGRLAVAHAGLKEEMVGRGSPAVREFALYGETTGETDEFGLPVRLDWATAYRGASTIVYGHTPVPEAEWLNNTLCIDTGCVFGGKLTALRWPERELVSVAAERVHSTPTRPLAPAPAELSAQAEADILIDYADVSGRRWIDTTLLRRIVVPEDNAAAALEVMSRFAIAPQWLAYLPPTMSPVATSSEDGWLERPEEAFAYYRERGQPRLVLEEKHMGSRAVIALCRDEQVAKRRFASLSGATGIIWTRTGRTFFTDAAMTEALLDRIRSAADKEDLWTELSTDWLILDAEIMPWSAKALGLIRQQYEPVGIAARAGLRAALAAAELCTARLPLSEAGPLARRLADRADRADRYAAAWAPYSWPVAGIDDLRVAPFHLLASEGRVHFDRDHDWHMDIARRLSGAGSPTLTATSTRMLDVDDVEACRAAVAWWEELTASGGEGMVVKPLAFIPRGQKGLIQPALKVRGREYLRIIYGPEYDLPRNLDRLRARGLGGKRALALREFALGHEALSRFVAGAPLRKVHECVFAILALESEPIDPRL</sequence>
<evidence type="ECO:0000313" key="4">
    <source>
        <dbReference type="Proteomes" id="UP001555786"/>
    </source>
</evidence>
<dbReference type="InterPro" id="IPR004843">
    <property type="entry name" value="Calcineurin-like_PHP"/>
</dbReference>
<dbReference type="InterPro" id="IPR029052">
    <property type="entry name" value="Metallo-depent_PP-like"/>
</dbReference>
<dbReference type="PANTHER" id="PTHR42850:SF7">
    <property type="entry name" value="BIS(5'-NUCLEOSYL)-TETRAPHOSPHATASE PRPE [ASYMMETRICAL]"/>
    <property type="match status" value="1"/>
</dbReference>
<reference evidence="3 4" key="1">
    <citation type="submission" date="2024-07" db="EMBL/GenBank/DDBJ databases">
        <title>Description of Labrys sedimenti sp. nov., isolated from a diclofenac-degrading enrichment culture.</title>
        <authorList>
            <person name="Tancsics A."/>
            <person name="Csepanyi A."/>
        </authorList>
    </citation>
    <scope>NUCLEOTIDE SEQUENCE [LARGE SCALE GENOMIC DNA]</scope>
    <source>
        <strain evidence="3 4">LMG 23578</strain>
    </source>
</reference>
<dbReference type="Gene3D" id="3.30.470.30">
    <property type="entry name" value="DNA ligase/mRNA capping enzyme"/>
    <property type="match status" value="2"/>
</dbReference>
<gene>
    <name evidence="3" type="ORF">ABXS05_28810</name>
</gene>
<dbReference type="Gene3D" id="3.60.21.10">
    <property type="match status" value="1"/>
</dbReference>
<dbReference type="CDD" id="cd07423">
    <property type="entry name" value="MPP_Prp_like"/>
    <property type="match status" value="1"/>
</dbReference>
<dbReference type="InterPro" id="IPR032380">
    <property type="entry name" value="PNKP_ligase_dom"/>
</dbReference>
<organism evidence="3 4">
    <name type="scientific">Labrys neptuniae</name>
    <dbReference type="NCBI Taxonomy" id="376174"/>
    <lineage>
        <taxon>Bacteria</taxon>
        <taxon>Pseudomonadati</taxon>
        <taxon>Pseudomonadota</taxon>
        <taxon>Alphaproteobacteria</taxon>
        <taxon>Hyphomicrobiales</taxon>
        <taxon>Xanthobacteraceae</taxon>
        <taxon>Labrys</taxon>
    </lineage>
</organism>
<evidence type="ECO:0000259" key="2">
    <source>
        <dbReference type="Pfam" id="PF16542"/>
    </source>
</evidence>
<dbReference type="EMBL" id="JBFNQD010000015">
    <property type="protein sequence ID" value="MEW9309587.1"/>
    <property type="molecule type" value="Genomic_DNA"/>
</dbReference>
<dbReference type="InterPro" id="IPR041780">
    <property type="entry name" value="MPP_PrpE-like"/>
</dbReference>
<keyword evidence="3" id="KW-0808">Transferase</keyword>
<dbReference type="SUPFAM" id="SSF56091">
    <property type="entry name" value="DNA ligase/mRNA capping enzyme, catalytic domain"/>
    <property type="match status" value="1"/>
</dbReference>
<dbReference type="Proteomes" id="UP001555786">
    <property type="component" value="Unassembled WGS sequence"/>
</dbReference>
<dbReference type="Pfam" id="PF13671">
    <property type="entry name" value="AAA_33"/>
    <property type="match status" value="1"/>
</dbReference>
<proteinExistence type="predicted"/>
<feature type="domain" description="Polynucleotide kinase-phosphatase ligase" evidence="2">
    <location>
        <begin position="473"/>
        <end position="852"/>
    </location>
</feature>
<dbReference type="Pfam" id="PF00149">
    <property type="entry name" value="Metallophos"/>
    <property type="match status" value="1"/>
</dbReference>
<dbReference type="GO" id="GO:0016301">
    <property type="term" value="F:kinase activity"/>
    <property type="evidence" value="ECO:0007669"/>
    <property type="project" value="UniProtKB-KW"/>
</dbReference>
<dbReference type="Pfam" id="PF16542">
    <property type="entry name" value="PNKP_ligase"/>
    <property type="match status" value="1"/>
</dbReference>
<keyword evidence="3" id="KW-0418">Kinase</keyword>
<dbReference type="InterPro" id="IPR050126">
    <property type="entry name" value="Ap4A_hydrolase"/>
</dbReference>
<dbReference type="NCBIfam" id="TIGR04075">
    <property type="entry name" value="bacter_Pnkp"/>
    <property type="match status" value="1"/>
</dbReference>
<dbReference type="InterPro" id="IPR027417">
    <property type="entry name" value="P-loop_NTPase"/>
</dbReference>